<name>E2BWX8_HARSA</name>
<dbReference type="CDD" id="cd22395">
    <property type="entry name" value="KH-I_AKAP1"/>
    <property type="match status" value="1"/>
</dbReference>
<dbReference type="PhylomeDB" id="E2BWX8"/>
<dbReference type="OMA" id="PINGVWY"/>
<keyword evidence="1" id="KW-0694">RNA-binding</keyword>
<organism evidence="6">
    <name type="scientific">Harpegnathos saltator</name>
    <name type="common">Jerdon's jumping ant</name>
    <dbReference type="NCBI Taxonomy" id="610380"/>
    <lineage>
        <taxon>Eukaryota</taxon>
        <taxon>Metazoa</taxon>
        <taxon>Ecdysozoa</taxon>
        <taxon>Arthropoda</taxon>
        <taxon>Hexapoda</taxon>
        <taxon>Insecta</taxon>
        <taxon>Pterygota</taxon>
        <taxon>Neoptera</taxon>
        <taxon>Endopterygota</taxon>
        <taxon>Hymenoptera</taxon>
        <taxon>Apocrita</taxon>
        <taxon>Aculeata</taxon>
        <taxon>Formicoidea</taxon>
        <taxon>Formicidae</taxon>
        <taxon>Ponerinae</taxon>
        <taxon>Ponerini</taxon>
        <taxon>Harpegnathos</taxon>
    </lineage>
</organism>
<dbReference type="PANTHER" id="PTHR22948:SF65">
    <property type="entry name" value="A-KINASE ANCHORING PROTEIN 1"/>
    <property type="match status" value="1"/>
</dbReference>
<dbReference type="InterPro" id="IPR036612">
    <property type="entry name" value="KH_dom_type_1_sf"/>
</dbReference>
<dbReference type="Pfam" id="PF00567">
    <property type="entry name" value="TUDOR"/>
    <property type="match status" value="1"/>
</dbReference>
<keyword evidence="6" id="KW-1185">Reference proteome</keyword>
<dbReference type="Gene3D" id="3.30.1370.10">
    <property type="entry name" value="K Homology domain, type 1"/>
    <property type="match status" value="1"/>
</dbReference>
<evidence type="ECO:0000256" key="2">
    <source>
        <dbReference type="SAM" id="MobiDB-lite"/>
    </source>
</evidence>
<dbReference type="STRING" id="610380.E2BWX8"/>
<dbReference type="GO" id="GO:0003723">
    <property type="term" value="F:RNA binding"/>
    <property type="evidence" value="ECO:0007669"/>
    <property type="project" value="UniProtKB-UniRule"/>
</dbReference>
<keyword evidence="3" id="KW-0812">Transmembrane</keyword>
<dbReference type="GO" id="GO:0010468">
    <property type="term" value="P:regulation of gene expression"/>
    <property type="evidence" value="ECO:0007669"/>
    <property type="project" value="UniProtKB-ARBA"/>
</dbReference>
<dbReference type="InterPro" id="IPR047368">
    <property type="entry name" value="KH-I_AKAP1"/>
</dbReference>
<dbReference type="InterPro" id="IPR004087">
    <property type="entry name" value="KH_dom"/>
</dbReference>
<dbReference type="InterPro" id="IPR004088">
    <property type="entry name" value="KH_dom_type_1"/>
</dbReference>
<evidence type="ECO:0000259" key="4">
    <source>
        <dbReference type="SMART" id="SM00322"/>
    </source>
</evidence>
<dbReference type="InParanoid" id="E2BWX8"/>
<evidence type="ECO:0000256" key="3">
    <source>
        <dbReference type="SAM" id="Phobius"/>
    </source>
</evidence>
<dbReference type="Pfam" id="PF00013">
    <property type="entry name" value="KH_1"/>
    <property type="match status" value="1"/>
</dbReference>
<sequence length="570" mass="64124">MYSTNVQLVKWTFPAVALIIGLFWYKRRRIHRADPGGMEELNFQGKMISSYVKETNTHIYDSTNEETGESSTSSCTQQEAPARAPRKASESMDIPIRKSLPPQSCDSSSSSSSQICAEVESTTDIQLGSNPTTSYFETIAKRRNTSSFEFELANDITRVFEDVTEEGRCSVQNETGSFEQKDTAVELGCETNEQLVEKEHSEEETVATAGQTVYERDSANHSPISGVLEGSIIDEARSEEGSTDSGKGGSINGYRKTNVEQTIYYFAIPQQLVGRLIGRHGSFLHSIRTKVEVQIYVNDHPGFTDQKICSIEGNAEGIKTALELIRKKFPEKRFPEVTLAEISTPDVIAVEAPWVAQWSQMFLVEGVNNDIVVSHIVKPNWLFVQVPTHPTFPSLRLLDAEMTYAYNTMEWSVPNVLTRGMFYVANWFDIWVRVRMEKPDPSGEKHKMRLLDHGGYYEFSSSQIRDIRLEYLSLPFQAIEIFLAHIQPKNGVWLDEAYHVIAQICFGVVGQAQVEGYVDSNVYTNIYYNVPKYGVISLADELVARGFAEPANPEDIVPETLELNGEPTYL</sequence>
<proteinExistence type="predicted"/>
<dbReference type="PANTHER" id="PTHR22948">
    <property type="entry name" value="TUDOR DOMAIN CONTAINING PROTEIN"/>
    <property type="match status" value="1"/>
</dbReference>
<dbReference type="Gene3D" id="2.30.30.140">
    <property type="match status" value="1"/>
</dbReference>
<feature type="compositionally biased region" description="Low complexity" evidence="2">
    <location>
        <begin position="69"/>
        <end position="79"/>
    </location>
</feature>
<protein>
    <submittedName>
        <fullName evidence="5">KH domain-containing protein C56G2.1</fullName>
    </submittedName>
</protein>
<dbReference type="InterPro" id="IPR002999">
    <property type="entry name" value="Tudor"/>
</dbReference>
<feature type="domain" description="K Homology" evidence="4">
    <location>
        <begin position="260"/>
        <end position="330"/>
    </location>
</feature>
<evidence type="ECO:0000313" key="5">
    <source>
        <dbReference type="EMBL" id="EFN79842.1"/>
    </source>
</evidence>
<gene>
    <name evidence="5" type="ORF">EAI_11048</name>
</gene>
<dbReference type="SUPFAM" id="SSF54791">
    <property type="entry name" value="Eukaryotic type KH-domain (KH-domain type I)"/>
    <property type="match status" value="1"/>
</dbReference>
<dbReference type="InterPro" id="IPR050621">
    <property type="entry name" value="Tudor_domain_containing"/>
</dbReference>
<reference evidence="5 6" key="1">
    <citation type="journal article" date="2010" name="Science">
        <title>Genomic comparison of the ants Camponotus floridanus and Harpegnathos saltator.</title>
        <authorList>
            <person name="Bonasio R."/>
            <person name="Zhang G."/>
            <person name="Ye C."/>
            <person name="Mutti N.S."/>
            <person name="Fang X."/>
            <person name="Qin N."/>
            <person name="Donahue G."/>
            <person name="Yang P."/>
            <person name="Li Q."/>
            <person name="Li C."/>
            <person name="Zhang P."/>
            <person name="Huang Z."/>
            <person name="Berger S.L."/>
            <person name="Reinberg D."/>
            <person name="Wang J."/>
            <person name="Liebig J."/>
        </authorList>
    </citation>
    <scope>NUCLEOTIDE SEQUENCE [LARGE SCALE GENOMIC DNA]</scope>
    <source>
        <strain evidence="5 6">R22 G/1</strain>
    </source>
</reference>
<dbReference type="EMBL" id="GL451188">
    <property type="protein sequence ID" value="EFN79842.1"/>
    <property type="molecule type" value="Genomic_DNA"/>
</dbReference>
<dbReference type="InterPro" id="IPR035437">
    <property type="entry name" value="SNase_OB-fold_sf"/>
</dbReference>
<feature type="region of interest" description="Disordered" evidence="2">
    <location>
        <begin position="62"/>
        <end position="117"/>
    </location>
</feature>
<dbReference type="KEGG" id="hst:105187465"/>
<dbReference type="Gene3D" id="2.40.50.90">
    <property type="match status" value="1"/>
</dbReference>
<evidence type="ECO:0000313" key="6">
    <source>
        <dbReference type="Proteomes" id="UP000008237"/>
    </source>
</evidence>
<dbReference type="SUPFAM" id="SSF63748">
    <property type="entry name" value="Tudor/PWWP/MBT"/>
    <property type="match status" value="1"/>
</dbReference>
<dbReference type="Proteomes" id="UP000008237">
    <property type="component" value="Unassembled WGS sequence"/>
</dbReference>
<feature type="transmembrane region" description="Helical" evidence="3">
    <location>
        <begin position="6"/>
        <end position="25"/>
    </location>
</feature>
<accession>E2BWX8</accession>
<evidence type="ECO:0000256" key="1">
    <source>
        <dbReference type="PROSITE-ProRule" id="PRU00117"/>
    </source>
</evidence>
<dbReference type="AlphaFoldDB" id="E2BWX8"/>
<dbReference type="SMART" id="SM00322">
    <property type="entry name" value="KH"/>
    <property type="match status" value="1"/>
</dbReference>
<dbReference type="GO" id="GO:0005739">
    <property type="term" value="C:mitochondrion"/>
    <property type="evidence" value="ECO:0007669"/>
    <property type="project" value="UniProtKB-ARBA"/>
</dbReference>
<keyword evidence="3" id="KW-1133">Transmembrane helix</keyword>
<dbReference type="FunCoup" id="E2BWX8">
    <property type="interactions" value="113"/>
</dbReference>
<keyword evidence="3" id="KW-0472">Membrane</keyword>
<dbReference type="OrthoDB" id="10069557at2759"/>
<dbReference type="PROSITE" id="PS50084">
    <property type="entry name" value="KH_TYPE_1"/>
    <property type="match status" value="1"/>
</dbReference>